<feature type="domain" description="Gp5/Type VI secretion system Vgr protein OB-fold" evidence="1">
    <location>
        <begin position="11"/>
        <end position="82"/>
    </location>
</feature>
<evidence type="ECO:0000313" key="2">
    <source>
        <dbReference type="EMBL" id="MBB3219833.1"/>
    </source>
</evidence>
<evidence type="ECO:0000313" key="4">
    <source>
        <dbReference type="Proteomes" id="UP000298763"/>
    </source>
</evidence>
<dbReference type="InterPro" id="IPR006531">
    <property type="entry name" value="Gp5/Vgr_OB"/>
</dbReference>
<evidence type="ECO:0000259" key="1">
    <source>
        <dbReference type="Pfam" id="PF04717"/>
    </source>
</evidence>
<dbReference type="SUPFAM" id="SSF69255">
    <property type="entry name" value="gp5 N-terminal domain-like"/>
    <property type="match status" value="1"/>
</dbReference>
<dbReference type="Proteomes" id="UP000298763">
    <property type="component" value="Chromosome"/>
</dbReference>
<dbReference type="Proteomes" id="UP000584325">
    <property type="component" value="Unassembled WGS sequence"/>
</dbReference>
<accession>A0A4P8HN42</accession>
<evidence type="ECO:0000313" key="3">
    <source>
        <dbReference type="EMBL" id="QCP09864.1"/>
    </source>
</evidence>
<dbReference type="Gene3D" id="2.40.50.230">
    <property type="entry name" value="Gp5 N-terminal domain"/>
    <property type="match status" value="1"/>
</dbReference>
<gene>
    <name evidence="3" type="ORF">FCL38_05075</name>
    <name evidence="2" type="ORF">FHS02_000620</name>
</gene>
<protein>
    <submittedName>
        <fullName evidence="2">Uncharacterized protein involved in type VI secretion and phage assembly</fullName>
    </submittedName>
</protein>
<proteinExistence type="predicted"/>
<dbReference type="RefSeq" id="WP_137312750.1">
    <property type="nucleotide sequence ID" value="NZ_CP040017.1"/>
</dbReference>
<sequence>MSEDTYPGVVIGTVREIDGALGRIKVDFMWMNPPQRSDWASIAAPMAGGGRGAYTMPEEGDEALVAFLFGKLAHPYIVGFLWNGQHKPPSTDPQLRIIHSKNGHKISLYDPEPAAGDKGYLRLEDAHGNQVELRNGMVTILSRGLLRLQAPSVQINSRVVAPVGPPI</sequence>
<evidence type="ECO:0000313" key="5">
    <source>
        <dbReference type="Proteomes" id="UP000584325"/>
    </source>
</evidence>
<keyword evidence="4" id="KW-1185">Reference proteome</keyword>
<name>A0A4P8HN42_9BURK</name>
<organism evidence="2 5">
    <name type="scientific">Pseudoduganella umbonata</name>
    <dbReference type="NCBI Taxonomy" id="864828"/>
    <lineage>
        <taxon>Bacteria</taxon>
        <taxon>Pseudomonadati</taxon>
        <taxon>Pseudomonadota</taxon>
        <taxon>Betaproteobacteria</taxon>
        <taxon>Burkholderiales</taxon>
        <taxon>Oxalobacteraceae</taxon>
        <taxon>Telluria group</taxon>
        <taxon>Pseudoduganella</taxon>
    </lineage>
</organism>
<dbReference type="AlphaFoldDB" id="A0A4P8HN42"/>
<dbReference type="EMBL" id="CP040017">
    <property type="protein sequence ID" value="QCP09864.1"/>
    <property type="molecule type" value="Genomic_DNA"/>
</dbReference>
<dbReference type="EMBL" id="JACHXS010000001">
    <property type="protein sequence ID" value="MBB3219833.1"/>
    <property type="molecule type" value="Genomic_DNA"/>
</dbReference>
<dbReference type="OrthoDB" id="1907165at2"/>
<dbReference type="InterPro" id="IPR037026">
    <property type="entry name" value="Vgr_OB-fold_dom_sf"/>
</dbReference>
<dbReference type="Pfam" id="PF04717">
    <property type="entry name" value="Phage_base_V"/>
    <property type="match status" value="1"/>
</dbReference>
<reference evidence="2 5" key="2">
    <citation type="submission" date="2020-08" db="EMBL/GenBank/DDBJ databases">
        <title>Genomic Encyclopedia of Type Strains, Phase III (KMG-III): the genomes of soil and plant-associated and newly described type strains.</title>
        <authorList>
            <person name="Whitman W."/>
        </authorList>
    </citation>
    <scope>NUCLEOTIDE SEQUENCE [LARGE SCALE GENOMIC DNA]</scope>
    <source>
        <strain evidence="2 5">CECT 7753</strain>
    </source>
</reference>
<reference evidence="3 4" key="1">
    <citation type="submission" date="2019-05" db="EMBL/GenBank/DDBJ databases">
        <title>Draft Genome Sequences of Six Type Strains of the Genus Massilia.</title>
        <authorList>
            <person name="Miess H."/>
            <person name="Frediansyhah A."/>
            <person name="Gross H."/>
        </authorList>
    </citation>
    <scope>NUCLEOTIDE SEQUENCE [LARGE SCALE GENOMIC DNA]</scope>
    <source>
        <strain evidence="3 4">DSMZ 26121</strain>
    </source>
</reference>